<comment type="caution">
    <text evidence="3">The sequence shown here is derived from an EMBL/GenBank/DDBJ whole genome shotgun (WGS) entry which is preliminary data.</text>
</comment>
<evidence type="ECO:0000313" key="3">
    <source>
        <dbReference type="EMBL" id="MFC4095550.1"/>
    </source>
</evidence>
<dbReference type="EMBL" id="JBHSAW010000004">
    <property type="protein sequence ID" value="MFC4095550.1"/>
    <property type="molecule type" value="Genomic_DNA"/>
</dbReference>
<feature type="domain" description="SbsA Ig-like" evidence="2">
    <location>
        <begin position="40"/>
        <end position="142"/>
    </location>
</feature>
<dbReference type="Proteomes" id="UP001595814">
    <property type="component" value="Unassembled WGS sequence"/>
</dbReference>
<evidence type="ECO:0000313" key="4">
    <source>
        <dbReference type="Proteomes" id="UP001595814"/>
    </source>
</evidence>
<protein>
    <submittedName>
        <fullName evidence="3">Ig-like domain-containing protein</fullName>
    </submittedName>
</protein>
<dbReference type="InterPro" id="IPR032812">
    <property type="entry name" value="SbsA_Ig"/>
</dbReference>
<keyword evidence="1" id="KW-0732">Signal</keyword>
<sequence length="545" mass="62215">MYPYFWFMVRRFTAFLFLLLIVNSLWQCARKGSPSGGPKDITPPTLVKTEPDSMTTNFKAKRIRLYFDELIKLEDVQNQLIVSPPLKYQPDITPQGGASKYVEFKFKDTLKDNTTYTINFGQSVQDNNEGNPSSFLTYVFSTGDYIDSLQLTGAVKDAYKRKADDFISIMLYEMDTAYTDSTVYKKPPNYITNTLDSAVIFRLKNLKEGQYKLFALKDAAKNHVFDQNADKIAFLPDTITLPTDSTYVLNLFKEVPNYSMAVPSLVAKNRIQFGYYGDATGVEITPLTTLPDTVSTKIVKEKDKDTLNFWLTPYEMDSIVFTVTNERLKVKDTFTVKNRKVGIDSLRLNPNQSSSLSFTESFFIGANTPLISIDTTLMSMMNQDSVAITFKSELDTVLNKVDINFEKEPNSSYQLDLLPGAIEDFFGQANDTLSYFLSTGSYADYGNLRFEVKVAEDAYPLIVQLTDEQGSLEREIIANEPQSFEFNHLDPGNYLLKVIFDKNGNNRWDTGNYLKQLQPERISYYPDVIEVRANWEKVETFTIRE</sequence>
<organism evidence="3 4">
    <name type="scientific">Euzebyella saccharophila</name>
    <dbReference type="NCBI Taxonomy" id="679664"/>
    <lineage>
        <taxon>Bacteria</taxon>
        <taxon>Pseudomonadati</taxon>
        <taxon>Bacteroidota</taxon>
        <taxon>Flavobacteriia</taxon>
        <taxon>Flavobacteriales</taxon>
        <taxon>Flavobacteriaceae</taxon>
        <taxon>Euzebyella</taxon>
    </lineage>
</organism>
<evidence type="ECO:0000259" key="2">
    <source>
        <dbReference type="Pfam" id="PF13205"/>
    </source>
</evidence>
<accession>A0ABV8JMA3</accession>
<dbReference type="RefSeq" id="WP_317175467.1">
    <property type="nucleotide sequence ID" value="NZ_JACYFJ010000001.1"/>
</dbReference>
<name>A0ABV8JMA3_9FLAO</name>
<reference evidence="4" key="1">
    <citation type="journal article" date="2019" name="Int. J. Syst. Evol. Microbiol.">
        <title>The Global Catalogue of Microorganisms (GCM) 10K type strain sequencing project: providing services to taxonomists for standard genome sequencing and annotation.</title>
        <authorList>
            <consortium name="The Broad Institute Genomics Platform"/>
            <consortium name="The Broad Institute Genome Sequencing Center for Infectious Disease"/>
            <person name="Wu L."/>
            <person name="Ma J."/>
        </authorList>
    </citation>
    <scope>NUCLEOTIDE SEQUENCE [LARGE SCALE GENOMIC DNA]</scope>
    <source>
        <strain evidence="4">CECT 7477</strain>
    </source>
</reference>
<gene>
    <name evidence="3" type="ORF">ACFOUT_06670</name>
</gene>
<dbReference type="Pfam" id="PF13205">
    <property type="entry name" value="Big_5"/>
    <property type="match status" value="1"/>
</dbReference>
<evidence type="ECO:0000256" key="1">
    <source>
        <dbReference type="ARBA" id="ARBA00022729"/>
    </source>
</evidence>
<keyword evidence="4" id="KW-1185">Reference proteome</keyword>
<proteinExistence type="predicted"/>